<name>A0A225NMN4_9RHOB</name>
<dbReference type="Pfam" id="PF02885">
    <property type="entry name" value="Glycos_trans_3N"/>
    <property type="match status" value="1"/>
</dbReference>
<dbReference type="NCBIfam" id="NF006564">
    <property type="entry name" value="PRK09071.1"/>
    <property type="match status" value="1"/>
</dbReference>
<dbReference type="RefSeq" id="WP_088648827.1">
    <property type="nucleotide sequence ID" value="NZ_AQQR01000002.1"/>
</dbReference>
<dbReference type="InterPro" id="IPR035902">
    <property type="entry name" value="Nuc_phospho_transferase"/>
</dbReference>
<keyword evidence="1" id="KW-0328">Glycosyltransferase</keyword>
<dbReference type="SUPFAM" id="SSF52418">
    <property type="entry name" value="Nucleoside phosphorylase/phosphoribosyltransferase catalytic domain"/>
    <property type="match status" value="1"/>
</dbReference>
<dbReference type="SUPFAM" id="SSF47648">
    <property type="entry name" value="Nucleoside phosphorylase/phosphoribosyltransferase N-terminal domain"/>
    <property type="match status" value="1"/>
</dbReference>
<evidence type="ECO:0000256" key="1">
    <source>
        <dbReference type="ARBA" id="ARBA00022676"/>
    </source>
</evidence>
<dbReference type="GO" id="GO:0000162">
    <property type="term" value="P:L-tryptophan biosynthetic process"/>
    <property type="evidence" value="ECO:0007669"/>
    <property type="project" value="InterPro"/>
</dbReference>
<dbReference type="GO" id="GO:0004048">
    <property type="term" value="F:anthranilate phosphoribosyltransferase activity"/>
    <property type="evidence" value="ECO:0007669"/>
    <property type="project" value="InterPro"/>
</dbReference>
<reference evidence="4 5" key="1">
    <citation type="submission" date="2013-04" db="EMBL/GenBank/DDBJ databases">
        <title>Oceanicola sp. 22II1-22F33 Genome Sequencing.</title>
        <authorList>
            <person name="Lai Q."/>
            <person name="Li G."/>
            <person name="Shao Z."/>
        </authorList>
    </citation>
    <scope>NUCLEOTIDE SEQUENCE [LARGE SCALE GENOMIC DNA]</scope>
    <source>
        <strain evidence="4 5">22II1-22F33</strain>
    </source>
</reference>
<dbReference type="OrthoDB" id="8455878at2"/>
<evidence type="ECO:0000256" key="2">
    <source>
        <dbReference type="ARBA" id="ARBA00022679"/>
    </source>
</evidence>
<dbReference type="Gene3D" id="1.20.970.10">
    <property type="entry name" value="Transferase, Pyrimidine Nucleoside Phosphorylase, Chain C"/>
    <property type="match status" value="1"/>
</dbReference>
<dbReference type="GO" id="GO:0005829">
    <property type="term" value="C:cytosol"/>
    <property type="evidence" value="ECO:0007669"/>
    <property type="project" value="TreeGrafter"/>
</dbReference>
<organism evidence="4 5">
    <name type="scientific">Marinibacterium profundimaris</name>
    <dbReference type="NCBI Taxonomy" id="1679460"/>
    <lineage>
        <taxon>Bacteria</taxon>
        <taxon>Pseudomonadati</taxon>
        <taxon>Pseudomonadota</taxon>
        <taxon>Alphaproteobacteria</taxon>
        <taxon>Rhodobacterales</taxon>
        <taxon>Paracoccaceae</taxon>
        <taxon>Marinibacterium</taxon>
    </lineage>
</organism>
<dbReference type="AlphaFoldDB" id="A0A225NMN4"/>
<gene>
    <name evidence="4" type="ORF">ATO3_05490</name>
</gene>
<comment type="caution">
    <text evidence="4">The sequence shown here is derived from an EMBL/GenBank/DDBJ whole genome shotgun (WGS) entry which is preliminary data.</text>
</comment>
<dbReference type="InterPro" id="IPR036320">
    <property type="entry name" value="Glycosyl_Trfase_fam3_N_dom_sf"/>
</dbReference>
<proteinExistence type="predicted"/>
<dbReference type="InterPro" id="IPR005940">
    <property type="entry name" value="Anthranilate_Pribosyl_Tfrase"/>
</dbReference>
<dbReference type="Gene3D" id="3.40.1030.10">
    <property type="entry name" value="Nucleoside phosphorylase/phosphoribosyltransferase catalytic domain"/>
    <property type="match status" value="1"/>
</dbReference>
<dbReference type="PANTHER" id="PTHR43285:SF2">
    <property type="entry name" value="ANTHRANILATE PHOSPHORIBOSYLTRANSFERASE"/>
    <property type="match status" value="1"/>
</dbReference>
<sequence length="323" mass="33801">MTLAPYVRIVAQGKGRARSMTMEEAEAAMTEILTGDPAPEAVGALLMVLRLRGETVDEIAGFVTALRATLTRWHGSGAALDWPSYASGRTRGAPWYLLSARLVADAGHPVLLHGRNATESHLREHLAPMGAVVVETPDAARQALAQSGLAYLPVEAMSAQAARILALRAHLGLRSCMNSCLRMANPSGAGASVQGVFHPGYRPLQADVAERLGDPATMILKGGGGEFERTPFKAVALFGARDGQPFPPAPPQIEEARRLGDLDLPDSAPADLWSGQISDPAAEATVTGTAALVLLTLGAAPDLATAEAQARDLWAGRRALTAA</sequence>
<keyword evidence="5" id="KW-1185">Reference proteome</keyword>
<evidence type="ECO:0000313" key="4">
    <source>
        <dbReference type="EMBL" id="OWU75663.1"/>
    </source>
</evidence>
<evidence type="ECO:0000313" key="5">
    <source>
        <dbReference type="Proteomes" id="UP000215377"/>
    </source>
</evidence>
<protein>
    <recommendedName>
        <fullName evidence="3">Glycosyl transferase family 3 N-terminal domain-containing protein</fullName>
    </recommendedName>
</protein>
<feature type="domain" description="Glycosyl transferase family 3 N-terminal" evidence="3">
    <location>
        <begin position="15"/>
        <end position="68"/>
    </location>
</feature>
<evidence type="ECO:0000259" key="3">
    <source>
        <dbReference type="Pfam" id="PF02885"/>
    </source>
</evidence>
<dbReference type="Proteomes" id="UP000215377">
    <property type="component" value="Unassembled WGS sequence"/>
</dbReference>
<dbReference type="PANTHER" id="PTHR43285">
    <property type="entry name" value="ANTHRANILATE PHOSPHORIBOSYLTRANSFERASE"/>
    <property type="match status" value="1"/>
</dbReference>
<dbReference type="InterPro" id="IPR017459">
    <property type="entry name" value="Glycosyl_Trfase_fam3_N_dom"/>
</dbReference>
<accession>A0A225NMN4</accession>
<dbReference type="EMBL" id="AQQR01000002">
    <property type="protein sequence ID" value="OWU75663.1"/>
    <property type="molecule type" value="Genomic_DNA"/>
</dbReference>
<keyword evidence="2" id="KW-0808">Transferase</keyword>